<dbReference type="InterPro" id="IPR006311">
    <property type="entry name" value="TAT_signal"/>
</dbReference>
<dbReference type="Proteomes" id="UP000235464">
    <property type="component" value="Chromosome I"/>
</dbReference>
<organism evidence="3 4">
    <name type="scientific">Streptomyces chartreusis NRRL 3882</name>
    <dbReference type="NCBI Taxonomy" id="1079985"/>
    <lineage>
        <taxon>Bacteria</taxon>
        <taxon>Bacillati</taxon>
        <taxon>Actinomycetota</taxon>
        <taxon>Actinomycetes</taxon>
        <taxon>Kitasatosporales</taxon>
        <taxon>Streptomycetaceae</taxon>
        <taxon>Streptomyces</taxon>
    </lineage>
</organism>
<feature type="chain" id="PRO_5014601730" evidence="2">
    <location>
        <begin position="40"/>
        <end position="64"/>
    </location>
</feature>
<feature type="signal peptide" evidence="2">
    <location>
        <begin position="1"/>
        <end position="39"/>
    </location>
</feature>
<gene>
    <name evidence="3" type="ORF">SCNRRL3882_0227</name>
</gene>
<dbReference type="RefSeq" id="WP_010033721.1">
    <property type="nucleotide sequence ID" value="NZ_LT962942.1"/>
</dbReference>
<protein>
    <submittedName>
        <fullName evidence="3">Uncharacterized protein</fullName>
    </submittedName>
</protein>
<reference evidence="4" key="1">
    <citation type="submission" date="2017-11" db="EMBL/GenBank/DDBJ databases">
        <authorList>
            <person name="Wibberg D."/>
        </authorList>
    </citation>
    <scope>NUCLEOTIDE SEQUENCE [LARGE SCALE GENOMIC DNA]</scope>
</reference>
<keyword evidence="2" id="KW-0732">Signal</keyword>
<dbReference type="AlphaFoldDB" id="A0A2N9B0A3"/>
<feature type="region of interest" description="Disordered" evidence="1">
    <location>
        <begin position="34"/>
        <end position="56"/>
    </location>
</feature>
<keyword evidence="4" id="KW-1185">Reference proteome</keyword>
<evidence type="ECO:0000313" key="3">
    <source>
        <dbReference type="EMBL" id="SOR76745.1"/>
    </source>
</evidence>
<dbReference type="PROSITE" id="PS51318">
    <property type="entry name" value="TAT"/>
    <property type="match status" value="1"/>
</dbReference>
<dbReference type="EMBL" id="LT963352">
    <property type="protein sequence ID" value="SOR76745.1"/>
    <property type="molecule type" value="Genomic_DNA"/>
</dbReference>
<accession>A0A2N9B0A3</accession>
<evidence type="ECO:0000256" key="1">
    <source>
        <dbReference type="SAM" id="MobiDB-lite"/>
    </source>
</evidence>
<name>A0A2N9B0A3_STRCX</name>
<evidence type="ECO:0000313" key="4">
    <source>
        <dbReference type="Proteomes" id="UP000235464"/>
    </source>
</evidence>
<sequence length="64" mass="6557">MHPDQPPAPSRRTLLRGAAATALTAVAFLSAAPPQPAAAAVPEKPEPGKHDTKGHPYAKIVGLL</sequence>
<feature type="compositionally biased region" description="Basic and acidic residues" evidence="1">
    <location>
        <begin position="43"/>
        <end position="54"/>
    </location>
</feature>
<evidence type="ECO:0000256" key="2">
    <source>
        <dbReference type="SAM" id="SignalP"/>
    </source>
</evidence>
<proteinExistence type="predicted"/>